<dbReference type="PROSITE" id="PS51233">
    <property type="entry name" value="VWFD"/>
    <property type="match status" value="1"/>
</dbReference>
<protein>
    <recommendedName>
        <fullName evidence="2">VWFD domain-containing protein</fullName>
    </recommendedName>
</protein>
<dbReference type="Pfam" id="PF00094">
    <property type="entry name" value="VWD"/>
    <property type="match status" value="1"/>
</dbReference>
<dbReference type="PANTHER" id="PTHR39069:SF8">
    <property type="entry name" value="FI17111P1"/>
    <property type="match status" value="1"/>
</dbReference>
<dbReference type="SMART" id="SM00181">
    <property type="entry name" value="EGF"/>
    <property type="match status" value="5"/>
</dbReference>
<reference evidence="3" key="1">
    <citation type="journal article" date="2019" name="bioRxiv">
        <title>The Genome of the Zebra Mussel, Dreissena polymorpha: A Resource for Invasive Species Research.</title>
        <authorList>
            <person name="McCartney M.A."/>
            <person name="Auch B."/>
            <person name="Kono T."/>
            <person name="Mallez S."/>
            <person name="Zhang Y."/>
            <person name="Obille A."/>
            <person name="Becker A."/>
            <person name="Abrahante J.E."/>
            <person name="Garbe J."/>
            <person name="Badalamenti J.P."/>
            <person name="Herman A."/>
            <person name="Mangelson H."/>
            <person name="Liachko I."/>
            <person name="Sullivan S."/>
            <person name="Sone E.D."/>
            <person name="Koren S."/>
            <person name="Silverstein K.A.T."/>
            <person name="Beckman K.B."/>
            <person name="Gohl D.M."/>
        </authorList>
    </citation>
    <scope>NUCLEOTIDE SEQUENCE</scope>
    <source>
        <strain evidence="3">Duluth1</strain>
        <tissue evidence="3">Whole animal</tissue>
    </source>
</reference>
<evidence type="ECO:0000256" key="1">
    <source>
        <dbReference type="SAM" id="Phobius"/>
    </source>
</evidence>
<dbReference type="InterPro" id="IPR001846">
    <property type="entry name" value="VWF_type-D"/>
</dbReference>
<evidence type="ECO:0000313" key="4">
    <source>
        <dbReference type="Proteomes" id="UP000828390"/>
    </source>
</evidence>
<reference evidence="3" key="2">
    <citation type="submission" date="2020-11" db="EMBL/GenBank/DDBJ databases">
        <authorList>
            <person name="McCartney M.A."/>
            <person name="Auch B."/>
            <person name="Kono T."/>
            <person name="Mallez S."/>
            <person name="Becker A."/>
            <person name="Gohl D.M."/>
            <person name="Silverstein K.A.T."/>
            <person name="Koren S."/>
            <person name="Bechman K.B."/>
            <person name="Herman A."/>
            <person name="Abrahante J.E."/>
            <person name="Garbe J."/>
        </authorList>
    </citation>
    <scope>NUCLEOTIDE SEQUENCE</scope>
    <source>
        <strain evidence="3">Duluth1</strain>
        <tissue evidence="3">Whole animal</tissue>
    </source>
</reference>
<evidence type="ECO:0000313" key="3">
    <source>
        <dbReference type="EMBL" id="KAH3853842.1"/>
    </source>
</evidence>
<gene>
    <name evidence="3" type="ORF">DPMN_096377</name>
</gene>
<proteinExistence type="predicted"/>
<accession>A0A9D4LAZ7</accession>
<keyword evidence="1" id="KW-0472">Membrane</keyword>
<dbReference type="InterPro" id="IPR000742">
    <property type="entry name" value="EGF"/>
</dbReference>
<feature type="transmembrane region" description="Helical" evidence="1">
    <location>
        <begin position="2423"/>
        <end position="2446"/>
    </location>
</feature>
<dbReference type="PROSITE" id="PS01186">
    <property type="entry name" value="EGF_2"/>
    <property type="match status" value="1"/>
</dbReference>
<organism evidence="3 4">
    <name type="scientific">Dreissena polymorpha</name>
    <name type="common">Zebra mussel</name>
    <name type="synonym">Mytilus polymorpha</name>
    <dbReference type="NCBI Taxonomy" id="45954"/>
    <lineage>
        <taxon>Eukaryota</taxon>
        <taxon>Metazoa</taxon>
        <taxon>Spiralia</taxon>
        <taxon>Lophotrochozoa</taxon>
        <taxon>Mollusca</taxon>
        <taxon>Bivalvia</taxon>
        <taxon>Autobranchia</taxon>
        <taxon>Heteroconchia</taxon>
        <taxon>Euheterodonta</taxon>
        <taxon>Imparidentia</taxon>
        <taxon>Neoheterodontei</taxon>
        <taxon>Myida</taxon>
        <taxon>Dreissenoidea</taxon>
        <taxon>Dreissenidae</taxon>
        <taxon>Dreissena</taxon>
    </lineage>
</organism>
<dbReference type="SMART" id="SM00216">
    <property type="entry name" value="VWD"/>
    <property type="match status" value="1"/>
</dbReference>
<comment type="caution">
    <text evidence="3">The sequence shown here is derived from an EMBL/GenBank/DDBJ whole genome shotgun (WGS) entry which is preliminary data.</text>
</comment>
<name>A0A9D4LAZ7_DREPO</name>
<dbReference type="EMBL" id="JAIWYP010000003">
    <property type="protein sequence ID" value="KAH3853842.1"/>
    <property type="molecule type" value="Genomic_DNA"/>
</dbReference>
<sequence>MAISAPPYAHKGVVCCRPKLSPLSPYAPLIGKLAYPLFSQSQSSIQSTSSVASYLSKSLSGSRVPPAFSEMSFVMVESNCRHGLCTRNEDCYDASQYCNVETGNCEQMACSAEQNCSSALTQCQPVDYVLGIMRGHCQYRYCSENNPQNKCPDIDHVVCVYGRCDCDDGFRWNVDGCVSVIGLPCSYDQNCDLTYYSSYGYNYICSSGICACNPDIWYQDHNGCQPYLGRQCVEPTDCGSLSNTTCVGGVCSCSPGYIHGDDQCIWILDTFCNSTSDCGDGDVICEPDSTVIGYAGKCRCQKGYALASADYVTCKKVLDSFCSDIHYCGNASHFSYINDYLMPWYSLRSNYFYAHRAYYCNVENICKCAPGYKRTIDGECEPIYKSDCVANEDCAGDTNSNSFAYKCDIGTNKCACKQNYHHDPIRDQWHERLYGWSDDTGYDEYLCKPLIGMKCSYGTVDETQCVDDISFIYNEPTYNSYVEKVKVNMCVEGFESNGMCFKIIGQNCSAWDNTCDIVNNAYCNVQNVCSCRIGFTEDMDKCEPVIGMNCTDDEICSSKLAWTRCMESHCSCIEGYVEVNRKCVSSAEREDICLQRIRQFPDKYRRSPLYRLSPSELPVRDDLIEEKWYDFGKHMLSEASSVTNTSPGTCGTKYPIYLKDGINSADVFDLQFGESIDKTVQIGGLSVYGISKEFNVSIRNCSGSYFIFIKKAPISFSGYCVDTGISSNIGGNSSRKWAQVATNLDFHVEYDATTGTEMQIPYTYFQCHIFDSRISYYQSFCENCGNNYFFRYYIDDGFFYTVNWYIDGTHCKSAGPYKRPNLNISDISEREIKDECGQQLSGFSVQCSFEWSESMFGHRSTPIFSNTEVVGFESWFVNSTFNGGFIDTVSHSPIGCKTAVDDTSLTCDIEWELIEEGNCASPLSADDHPVCGFTTKGLTSEGLKKYGSWDSARWNLYTNYTTDYKNGTFLSANYESAFKILVTQFESHSPDDVYKVKFRPSVTGHDLWNGYMFPDIEIKLVDPIEKNTTVHVGWNTGYQTTIVTKTVAISYSFNHSVSMALSETGEFLMLRGNTLPVEVQIKMRSCTKKPTSACLCAVTCRNGNEIYTINICDSIKIEGFLMVHPNEDGLHSFAKDTAWWWMNQDAHISTHSVRLLNGIHVKVIINFERNSLELTLTDTYTNEEFVSMDGLAAFQQKQYRLSNGSFVKDESGFQKSWSVPLEDSLTNPSQHVTYAYTERFYQCDCPSKDELTSLTQLISENYYEEHTGLTWHGSQFQPVVQVEYVFTSLEPSGITCEFNPIKNKQHIVRWYAGDEMIIKEQKSANAYEMYVLVLKDTFNQSGQDCLLNKEIYCSVTVYETGSTTSTNPAAYSDAVDIRDVPSWILSDICIIDGKCYNKNDTNENDVSFVCYPIVNPFEWTKDLSLLRQIGDGCIPSENHCSSINGSAFCNAKTFKCECVETHENVNWQCIQKDCSTDASICDPISYAECSDGGCACVITAELKLQYGVCKPKVLGSGCTNNNQCGHIHSAKCDLNQTETCVCSNQYDNTYGTCTIKRLASPCNADVDCAHMRHASCLVSTSGERVCSCSIGYKTFATPECVLKEVFLTFSYVTTFNGIEQRMSTCAYEFETGVSYTISWIIVDVVVHTNSLKQTTDKGFNSISVDELFQEYLDTNPVDRCSLDKAWKCSISTFYSDGSEALPTINSTDFKIVDLGDPNVYIPRGGETIFYFTVNLPLLCEDNEDCYLEFRLFDETDNYNCEDATVAVKSKQTCGNRFQGEKNGRSRRALQNSYQGSMRLTTKNNKKYKLRDNFTLTMKIEAFGEVVVRDQDHFWKNTLCYATNDPRLKTFDGQYYSMQQEGEFIMYKHKQYPVEVQIETELCNGGWASCTCGVSVRAGKDLFVVNHCHDDHLVAAVNTTDGVLDGVQRSSYSQEFYLPYGTSIQVYYFVSTWWSPMNVYIYPSPADMNNVEGLCGHLNGNWSDDFVHRNGAKTQSQSYYWRWWWWGGDPVDFSKSWQVSNDESLLNPDRIAKLSKWNEEEQYCVCPEKLDGDREPTCHRREADSCAKIEDKPGKRFGSLKTDRDRRSVNYLDEHDIIERLHNLMTKRIHKRSISRVKREVNASDVDYDKAVAECQKYLNANCNGADAASASSIAGNTSNDCAQDRMVDENADSSAATESACVSTKSVAKQIVERDIEFQAANPSVTQKFEQTCVDNCHGNGVCKGNDTCECKEGFDPLSNCKVNVSEPPEIISTTGGGVCNPKMKACEALRYTTKHGCSVESVCKVTAKEFYQSGNKITHETTYVAAICDNGWDAYCPIPFNSRRKRSVDPLLVVEYETAISNNNISFSISTPVAVLDSTCLLFHSSTEVITIDPQYCLIAGTCVLSGERDPGNACSYCSPDKDTYAWQTDGCEEPTSNKTPVIIGVAVAVPLAVILFVTVAIILYKKHKSNKIRTESSLYDNVMRCHFKYPTLRVEKPCYEMPSSPNETTSE</sequence>
<feature type="domain" description="VWFD" evidence="2">
    <location>
        <begin position="1837"/>
        <end position="2024"/>
    </location>
</feature>
<dbReference type="Proteomes" id="UP000828390">
    <property type="component" value="Unassembled WGS sequence"/>
</dbReference>
<keyword evidence="4" id="KW-1185">Reference proteome</keyword>
<keyword evidence="1" id="KW-1133">Transmembrane helix</keyword>
<evidence type="ECO:0000259" key="2">
    <source>
        <dbReference type="PROSITE" id="PS51233"/>
    </source>
</evidence>
<keyword evidence="1" id="KW-0812">Transmembrane</keyword>
<dbReference type="PANTHER" id="PTHR39069">
    <property type="entry name" value="ECDYSONE-INDUCIBLE GENE E1, ISOFORM A"/>
    <property type="match status" value="1"/>
</dbReference>